<dbReference type="Pfam" id="PF09335">
    <property type="entry name" value="VTT_dom"/>
    <property type="match status" value="1"/>
</dbReference>
<keyword evidence="10" id="KW-1185">Reference proteome</keyword>
<dbReference type="InterPro" id="IPR032816">
    <property type="entry name" value="VTT_dom"/>
</dbReference>
<keyword evidence="3" id="KW-1003">Cell membrane</keyword>
<evidence type="ECO:0000256" key="4">
    <source>
        <dbReference type="ARBA" id="ARBA00022692"/>
    </source>
</evidence>
<evidence type="ECO:0000256" key="6">
    <source>
        <dbReference type="ARBA" id="ARBA00023136"/>
    </source>
</evidence>
<evidence type="ECO:0000256" key="7">
    <source>
        <dbReference type="SAM" id="Phobius"/>
    </source>
</evidence>
<protein>
    <submittedName>
        <fullName evidence="9">Membrane-associated protein</fullName>
    </submittedName>
</protein>
<evidence type="ECO:0000313" key="10">
    <source>
        <dbReference type="Proteomes" id="UP000199263"/>
    </source>
</evidence>
<evidence type="ECO:0000256" key="1">
    <source>
        <dbReference type="ARBA" id="ARBA00004651"/>
    </source>
</evidence>
<evidence type="ECO:0000256" key="5">
    <source>
        <dbReference type="ARBA" id="ARBA00022989"/>
    </source>
</evidence>
<proteinExistence type="inferred from homology"/>
<comment type="similarity">
    <text evidence="2">Belongs to the DedA family.</text>
</comment>
<dbReference type="RefSeq" id="WP_090090502.1">
    <property type="nucleotide sequence ID" value="NZ_FOMG01000009.1"/>
</dbReference>
<dbReference type="InterPro" id="IPR051311">
    <property type="entry name" value="DedA_domain"/>
</dbReference>
<name>A0A1I1LT04_9CLOT</name>
<feature type="transmembrane region" description="Helical" evidence="7">
    <location>
        <begin position="137"/>
        <end position="160"/>
    </location>
</feature>
<dbReference type="AlphaFoldDB" id="A0A1I1LT04"/>
<dbReference type="Proteomes" id="UP000199263">
    <property type="component" value="Unassembled WGS sequence"/>
</dbReference>
<feature type="transmembrane region" description="Helical" evidence="7">
    <location>
        <begin position="50"/>
        <end position="72"/>
    </location>
</feature>
<accession>A0A1I1LT04</accession>
<keyword evidence="4 7" id="KW-0812">Transmembrane</keyword>
<dbReference type="PANTHER" id="PTHR42709">
    <property type="entry name" value="ALKALINE PHOSPHATASE LIKE PROTEIN"/>
    <property type="match status" value="1"/>
</dbReference>
<dbReference type="STRING" id="119641.SAMN05421842_10919"/>
<dbReference type="EMBL" id="FOMG01000009">
    <property type="protein sequence ID" value="SFC76169.1"/>
    <property type="molecule type" value="Genomic_DNA"/>
</dbReference>
<keyword evidence="6 7" id="KW-0472">Membrane</keyword>
<gene>
    <name evidence="9" type="ORF">SAMN05421842_10919</name>
</gene>
<feature type="domain" description="VTT" evidence="8">
    <location>
        <begin position="33"/>
        <end position="157"/>
    </location>
</feature>
<keyword evidence="5 7" id="KW-1133">Transmembrane helix</keyword>
<feature type="transmembrane region" description="Helical" evidence="7">
    <location>
        <begin position="166"/>
        <end position="191"/>
    </location>
</feature>
<dbReference type="PANTHER" id="PTHR42709:SF6">
    <property type="entry name" value="UNDECAPRENYL PHOSPHATE TRANSPORTER A"/>
    <property type="match status" value="1"/>
</dbReference>
<dbReference type="OrthoDB" id="9782291at2"/>
<comment type="subcellular location">
    <subcellularLocation>
        <location evidence="1">Cell membrane</location>
        <topology evidence="1">Multi-pass membrane protein</topology>
    </subcellularLocation>
</comment>
<organism evidence="9 10">
    <name type="scientific">Clostridium uliginosum</name>
    <dbReference type="NCBI Taxonomy" id="119641"/>
    <lineage>
        <taxon>Bacteria</taxon>
        <taxon>Bacillati</taxon>
        <taxon>Bacillota</taxon>
        <taxon>Clostridia</taxon>
        <taxon>Eubacteriales</taxon>
        <taxon>Clostridiaceae</taxon>
        <taxon>Clostridium</taxon>
    </lineage>
</organism>
<dbReference type="GO" id="GO:0005886">
    <property type="term" value="C:plasma membrane"/>
    <property type="evidence" value="ECO:0007669"/>
    <property type="project" value="UniProtKB-SubCell"/>
</dbReference>
<evidence type="ECO:0000313" key="9">
    <source>
        <dbReference type="EMBL" id="SFC76169.1"/>
    </source>
</evidence>
<sequence>MNEVIMEYFKIYNIWFLSVLLLLQCIGIPTGATLLVIASGAFAYAGEFNIFIILIEVWIFVCVGDVISYMLWKFIGHKTLNRFSKLKIYIEPKILKAHEYLEKHGKAAVFYTRFLISAMGPFINAAAGIAGYELPHFISFVVLGELLWTCMYLGLGYWFGDSWENIILIITQTSEVLVYIILLIVIVYFFIKILKKK</sequence>
<evidence type="ECO:0000259" key="8">
    <source>
        <dbReference type="Pfam" id="PF09335"/>
    </source>
</evidence>
<reference evidence="9 10" key="1">
    <citation type="submission" date="2016-10" db="EMBL/GenBank/DDBJ databases">
        <authorList>
            <person name="de Groot N.N."/>
        </authorList>
    </citation>
    <scope>NUCLEOTIDE SEQUENCE [LARGE SCALE GENOMIC DNA]</scope>
    <source>
        <strain evidence="9 10">DSM 12992</strain>
    </source>
</reference>
<evidence type="ECO:0000256" key="2">
    <source>
        <dbReference type="ARBA" id="ARBA00010792"/>
    </source>
</evidence>
<evidence type="ECO:0000256" key="3">
    <source>
        <dbReference type="ARBA" id="ARBA00022475"/>
    </source>
</evidence>
<feature type="transmembrane region" description="Helical" evidence="7">
    <location>
        <begin position="12"/>
        <end position="44"/>
    </location>
</feature>